<organism evidence="2 3">
    <name type="scientific">Clytia hemisphaerica</name>
    <dbReference type="NCBI Taxonomy" id="252671"/>
    <lineage>
        <taxon>Eukaryota</taxon>
        <taxon>Metazoa</taxon>
        <taxon>Cnidaria</taxon>
        <taxon>Hydrozoa</taxon>
        <taxon>Hydroidolina</taxon>
        <taxon>Leptothecata</taxon>
        <taxon>Obeliida</taxon>
        <taxon>Clytiidae</taxon>
        <taxon>Clytia</taxon>
    </lineage>
</organism>
<keyword evidence="1" id="KW-0812">Transmembrane</keyword>
<evidence type="ECO:0000313" key="2">
    <source>
        <dbReference type="EnsemblMetazoa" id="CLYHEMP010400.1"/>
    </source>
</evidence>
<keyword evidence="3" id="KW-1185">Reference proteome</keyword>
<keyword evidence="1" id="KW-0472">Membrane</keyword>
<feature type="transmembrane region" description="Helical" evidence="1">
    <location>
        <begin position="185"/>
        <end position="207"/>
    </location>
</feature>
<dbReference type="AlphaFoldDB" id="A0A7M5VAE8"/>
<sequence>MAFSLFNMIKHVTTTIASEKALDGEVPIETPAAVESQVIENIMDSVIELPVEGNGMIANFDPQSDSGNNINIDLLSRDSLLVQKNQKTLKPVISTIKPVFETPHTSKQLDDNVNNDAGAVITTKSIIIDTTDQTSDEDALYQNLDNNIHVMIDEDVNNDVTIQSIEAAEQPKAEHQQNRPNFTPAALFILMLVSSFSILIAVELIMFRCQGNHNPDEVDVITTWDTVNGYMEILLQYFGFQSPPPRETSMMEYANEVLNDILSYLSDVIYTQPTPKAWYEEFLESALKFAGQIMA</sequence>
<dbReference type="RefSeq" id="XP_066913859.1">
    <property type="nucleotide sequence ID" value="XM_067057758.1"/>
</dbReference>
<protein>
    <submittedName>
        <fullName evidence="2">Uncharacterized protein</fullName>
    </submittedName>
</protein>
<keyword evidence="1" id="KW-1133">Transmembrane helix</keyword>
<accession>A0A7M5VAE8</accession>
<dbReference type="EnsemblMetazoa" id="CLYHEMT010400.1">
    <property type="protein sequence ID" value="CLYHEMP010400.1"/>
    <property type="gene ID" value="CLYHEMG010400"/>
</dbReference>
<proteinExistence type="predicted"/>
<evidence type="ECO:0000256" key="1">
    <source>
        <dbReference type="SAM" id="Phobius"/>
    </source>
</evidence>
<dbReference type="GeneID" id="136801137"/>
<reference evidence="2" key="1">
    <citation type="submission" date="2021-01" db="UniProtKB">
        <authorList>
            <consortium name="EnsemblMetazoa"/>
        </authorList>
    </citation>
    <scope>IDENTIFICATION</scope>
</reference>
<dbReference type="Proteomes" id="UP000594262">
    <property type="component" value="Unplaced"/>
</dbReference>
<name>A0A7M5VAE8_9CNID</name>
<evidence type="ECO:0000313" key="3">
    <source>
        <dbReference type="Proteomes" id="UP000594262"/>
    </source>
</evidence>